<proteinExistence type="predicted"/>
<keyword evidence="1" id="KW-0472">Membrane</keyword>
<feature type="transmembrane region" description="Helical" evidence="1">
    <location>
        <begin position="101"/>
        <end position="122"/>
    </location>
</feature>
<feature type="transmembrane region" description="Helical" evidence="1">
    <location>
        <begin position="143"/>
        <end position="163"/>
    </location>
</feature>
<name>A0ABR1JTL1_9AGAR</name>
<evidence type="ECO:0000313" key="2">
    <source>
        <dbReference type="EMBL" id="KAK7466174.1"/>
    </source>
</evidence>
<evidence type="ECO:0000256" key="1">
    <source>
        <dbReference type="SAM" id="Phobius"/>
    </source>
</evidence>
<dbReference type="EMBL" id="JBANRG010000005">
    <property type="protein sequence ID" value="KAK7466174.1"/>
    <property type="molecule type" value="Genomic_DNA"/>
</dbReference>
<comment type="caution">
    <text evidence="2">The sequence shown here is derived from an EMBL/GenBank/DDBJ whole genome shotgun (WGS) entry which is preliminary data.</text>
</comment>
<sequence>MSASQQSLPLSDPDVSVLKDWIAETALSFLLCGVYLTLSTTTIYLFTRRKLLTSQHKSKIILFFLTTLMLFTSLTSIILRAQFAISQVPLLGFNPPDAEDVTPFLTNSVVVTAFLDRFNYVLSDGIVVWRAWILFPRNLTVKIILSICVIGSAAGAFINVGIATKRVLTSGYTDSDSGKFNPLIMTLPLFCTNVIATGLIGCKAWYHRRDIKKNLGSTYSSTSRIQKILLLLVESGIIYCVLWIVYAYIGVSTQSNSSLSFALYAVIMPNLSAIYPTLIVLIAALEHVRTDSSDVHNLSLSQSIRFASLGQLATNTTFTSSQTNGMGPVTVVENRSIEMEELYKCEDASLVLK</sequence>
<gene>
    <name evidence="2" type="ORF">VKT23_004894</name>
</gene>
<dbReference type="Proteomes" id="UP001498398">
    <property type="component" value="Unassembled WGS sequence"/>
</dbReference>
<keyword evidence="1" id="KW-0812">Transmembrane</keyword>
<evidence type="ECO:0000313" key="3">
    <source>
        <dbReference type="Proteomes" id="UP001498398"/>
    </source>
</evidence>
<feature type="transmembrane region" description="Helical" evidence="1">
    <location>
        <begin position="227"/>
        <end position="249"/>
    </location>
</feature>
<accession>A0ABR1JTL1</accession>
<keyword evidence="1" id="KW-1133">Transmembrane helix</keyword>
<keyword evidence="3" id="KW-1185">Reference proteome</keyword>
<feature type="transmembrane region" description="Helical" evidence="1">
    <location>
        <begin position="26"/>
        <end position="47"/>
    </location>
</feature>
<feature type="transmembrane region" description="Helical" evidence="1">
    <location>
        <begin position="261"/>
        <end position="285"/>
    </location>
</feature>
<feature type="transmembrane region" description="Helical" evidence="1">
    <location>
        <begin position="183"/>
        <end position="206"/>
    </location>
</feature>
<protein>
    <submittedName>
        <fullName evidence="2">Uncharacterized protein</fullName>
    </submittedName>
</protein>
<organism evidence="2 3">
    <name type="scientific">Marasmiellus scandens</name>
    <dbReference type="NCBI Taxonomy" id="2682957"/>
    <lineage>
        <taxon>Eukaryota</taxon>
        <taxon>Fungi</taxon>
        <taxon>Dikarya</taxon>
        <taxon>Basidiomycota</taxon>
        <taxon>Agaricomycotina</taxon>
        <taxon>Agaricomycetes</taxon>
        <taxon>Agaricomycetidae</taxon>
        <taxon>Agaricales</taxon>
        <taxon>Marasmiineae</taxon>
        <taxon>Omphalotaceae</taxon>
        <taxon>Marasmiellus</taxon>
    </lineage>
</organism>
<reference evidence="2 3" key="1">
    <citation type="submission" date="2024-01" db="EMBL/GenBank/DDBJ databases">
        <title>A draft genome for the cacao thread blight pathogen Marasmiellus scandens.</title>
        <authorList>
            <person name="Baruah I.K."/>
            <person name="Leung J."/>
            <person name="Bukari Y."/>
            <person name="Amoako-Attah I."/>
            <person name="Meinhardt L.W."/>
            <person name="Bailey B.A."/>
            <person name="Cohen S.P."/>
        </authorList>
    </citation>
    <scope>NUCLEOTIDE SEQUENCE [LARGE SCALE GENOMIC DNA]</scope>
    <source>
        <strain evidence="2 3">GH-19</strain>
    </source>
</reference>
<feature type="transmembrane region" description="Helical" evidence="1">
    <location>
        <begin position="59"/>
        <end position="81"/>
    </location>
</feature>